<comment type="caution">
    <text evidence="2">The sequence shown here is derived from an EMBL/GenBank/DDBJ whole genome shotgun (WGS) entry which is preliminary data.</text>
</comment>
<evidence type="ECO:0000313" key="2">
    <source>
        <dbReference type="EMBL" id="GIY28913.1"/>
    </source>
</evidence>
<dbReference type="AlphaFoldDB" id="A0AAV4S315"/>
<feature type="compositionally biased region" description="Basic and acidic residues" evidence="1">
    <location>
        <begin position="9"/>
        <end position="36"/>
    </location>
</feature>
<dbReference type="EMBL" id="BPLR01009003">
    <property type="protein sequence ID" value="GIY28913.1"/>
    <property type="molecule type" value="Genomic_DNA"/>
</dbReference>
<feature type="non-terminal residue" evidence="2">
    <location>
        <position position="1"/>
    </location>
</feature>
<keyword evidence="3" id="KW-1185">Reference proteome</keyword>
<name>A0AAV4S315_CAEEX</name>
<protein>
    <submittedName>
        <fullName evidence="2">Uncharacterized protein</fullName>
    </submittedName>
</protein>
<proteinExistence type="predicted"/>
<dbReference type="Proteomes" id="UP001054945">
    <property type="component" value="Unassembled WGS sequence"/>
</dbReference>
<feature type="region of interest" description="Disordered" evidence="1">
    <location>
        <begin position="1"/>
        <end position="54"/>
    </location>
</feature>
<evidence type="ECO:0000313" key="3">
    <source>
        <dbReference type="Proteomes" id="UP001054945"/>
    </source>
</evidence>
<organism evidence="2 3">
    <name type="scientific">Caerostris extrusa</name>
    <name type="common">Bark spider</name>
    <name type="synonym">Caerostris bankana</name>
    <dbReference type="NCBI Taxonomy" id="172846"/>
    <lineage>
        <taxon>Eukaryota</taxon>
        <taxon>Metazoa</taxon>
        <taxon>Ecdysozoa</taxon>
        <taxon>Arthropoda</taxon>
        <taxon>Chelicerata</taxon>
        <taxon>Arachnida</taxon>
        <taxon>Araneae</taxon>
        <taxon>Araneomorphae</taxon>
        <taxon>Entelegynae</taxon>
        <taxon>Araneoidea</taxon>
        <taxon>Araneidae</taxon>
        <taxon>Caerostris</taxon>
    </lineage>
</organism>
<gene>
    <name evidence="2" type="ORF">CEXT_347551</name>
</gene>
<sequence>PSTFCGSHENARAADPQMREGELDHARARVERKNCHEQLGGWGQGRDATRHREG</sequence>
<evidence type="ECO:0000256" key="1">
    <source>
        <dbReference type="SAM" id="MobiDB-lite"/>
    </source>
</evidence>
<reference evidence="2 3" key="1">
    <citation type="submission" date="2021-06" db="EMBL/GenBank/DDBJ databases">
        <title>Caerostris extrusa draft genome.</title>
        <authorList>
            <person name="Kono N."/>
            <person name="Arakawa K."/>
        </authorList>
    </citation>
    <scope>NUCLEOTIDE SEQUENCE [LARGE SCALE GENOMIC DNA]</scope>
</reference>
<accession>A0AAV4S315</accession>